<dbReference type="Gramene" id="TKW11029">
    <property type="protein sequence ID" value="TKW11029"/>
    <property type="gene ID" value="SEVIR_6G207251v2"/>
</dbReference>
<reference evidence="2" key="1">
    <citation type="submission" date="2019-03" db="EMBL/GenBank/DDBJ databases">
        <title>WGS assembly of Setaria viridis.</title>
        <authorList>
            <person name="Huang P."/>
            <person name="Jenkins J."/>
            <person name="Grimwood J."/>
            <person name="Barry K."/>
            <person name="Healey A."/>
            <person name="Mamidi S."/>
            <person name="Sreedasyam A."/>
            <person name="Shu S."/>
            <person name="Feldman M."/>
            <person name="Wu J."/>
            <person name="Yu Y."/>
            <person name="Chen C."/>
            <person name="Johnson J."/>
            <person name="Rokhsar D."/>
            <person name="Baxter I."/>
            <person name="Schmutz J."/>
            <person name="Brutnell T."/>
            <person name="Kellogg E."/>
        </authorList>
    </citation>
    <scope>NUCLEOTIDE SEQUENCE [LARGE SCALE GENOMIC DNA]</scope>
</reference>
<feature type="region of interest" description="Disordered" evidence="1">
    <location>
        <begin position="14"/>
        <end position="63"/>
    </location>
</feature>
<dbReference type="Proteomes" id="UP000298652">
    <property type="component" value="Chromosome 6"/>
</dbReference>
<feature type="compositionally biased region" description="Low complexity" evidence="1">
    <location>
        <begin position="46"/>
        <end position="61"/>
    </location>
</feature>
<protein>
    <submittedName>
        <fullName evidence="2">Uncharacterized protein</fullName>
    </submittedName>
</protein>
<evidence type="ECO:0000313" key="3">
    <source>
        <dbReference type="Proteomes" id="UP000298652"/>
    </source>
</evidence>
<evidence type="ECO:0000256" key="1">
    <source>
        <dbReference type="SAM" id="MobiDB-lite"/>
    </source>
</evidence>
<dbReference type="AlphaFoldDB" id="A0A4U6UBW9"/>
<proteinExistence type="predicted"/>
<name>A0A4U6UBW9_SETVI</name>
<sequence>MGTDSKGTFACVYSSPEPAASSPQSLPPLGEGCRPRPHRSRKACVATATRGRPGAAAAAATRENDARIEKEALVAIAGARAD</sequence>
<feature type="compositionally biased region" description="Low complexity" evidence="1">
    <location>
        <begin position="14"/>
        <end position="29"/>
    </location>
</feature>
<dbReference type="EMBL" id="CM016557">
    <property type="protein sequence ID" value="TKW11029.1"/>
    <property type="molecule type" value="Genomic_DNA"/>
</dbReference>
<accession>A0A4U6UBW9</accession>
<gene>
    <name evidence="2" type="ORF">SEVIR_6G207251v2</name>
</gene>
<keyword evidence="3" id="KW-1185">Reference proteome</keyword>
<evidence type="ECO:0000313" key="2">
    <source>
        <dbReference type="EMBL" id="TKW11029.1"/>
    </source>
</evidence>
<organism evidence="2 3">
    <name type="scientific">Setaria viridis</name>
    <name type="common">Green bristlegrass</name>
    <name type="synonym">Setaria italica subsp. viridis</name>
    <dbReference type="NCBI Taxonomy" id="4556"/>
    <lineage>
        <taxon>Eukaryota</taxon>
        <taxon>Viridiplantae</taxon>
        <taxon>Streptophyta</taxon>
        <taxon>Embryophyta</taxon>
        <taxon>Tracheophyta</taxon>
        <taxon>Spermatophyta</taxon>
        <taxon>Magnoliopsida</taxon>
        <taxon>Liliopsida</taxon>
        <taxon>Poales</taxon>
        <taxon>Poaceae</taxon>
        <taxon>PACMAD clade</taxon>
        <taxon>Panicoideae</taxon>
        <taxon>Panicodae</taxon>
        <taxon>Paniceae</taxon>
        <taxon>Cenchrinae</taxon>
        <taxon>Setaria</taxon>
    </lineage>
</organism>